<dbReference type="Gene3D" id="2.160.20.80">
    <property type="entry name" value="E3 ubiquitin-protein ligase SopA"/>
    <property type="match status" value="1"/>
</dbReference>
<evidence type="ECO:0000313" key="2">
    <source>
        <dbReference type="Proteomes" id="UP001595696"/>
    </source>
</evidence>
<gene>
    <name evidence="1" type="ORF">ACFO0B_29475</name>
</gene>
<dbReference type="EMBL" id="JBHSAX010000033">
    <property type="protein sequence ID" value="MFC3966139.1"/>
    <property type="molecule type" value="Genomic_DNA"/>
</dbReference>
<dbReference type="PANTHER" id="PTHR14136:SF17">
    <property type="entry name" value="BTB_POZ DOMAIN-CONTAINING PROTEIN KCTD9"/>
    <property type="match status" value="1"/>
</dbReference>
<name>A0ABV8E2K0_9NOCA</name>
<keyword evidence="2" id="KW-1185">Reference proteome</keyword>
<dbReference type="InterPro" id="IPR051082">
    <property type="entry name" value="Pentapeptide-BTB/POZ_domain"/>
</dbReference>
<evidence type="ECO:0000313" key="1">
    <source>
        <dbReference type="EMBL" id="MFC3966139.1"/>
    </source>
</evidence>
<accession>A0ABV8E2K0</accession>
<dbReference type="SUPFAM" id="SSF141571">
    <property type="entry name" value="Pentapeptide repeat-like"/>
    <property type="match status" value="1"/>
</dbReference>
<reference evidence="2" key="1">
    <citation type="journal article" date="2019" name="Int. J. Syst. Evol. Microbiol.">
        <title>The Global Catalogue of Microorganisms (GCM) 10K type strain sequencing project: providing services to taxonomists for standard genome sequencing and annotation.</title>
        <authorList>
            <consortium name="The Broad Institute Genomics Platform"/>
            <consortium name="The Broad Institute Genome Sequencing Center for Infectious Disease"/>
            <person name="Wu L."/>
            <person name="Ma J."/>
        </authorList>
    </citation>
    <scope>NUCLEOTIDE SEQUENCE [LARGE SCALE GENOMIC DNA]</scope>
    <source>
        <strain evidence="2">CGMCC 4.7330</strain>
    </source>
</reference>
<dbReference type="Pfam" id="PF00805">
    <property type="entry name" value="Pentapeptide"/>
    <property type="match status" value="2"/>
</dbReference>
<comment type="caution">
    <text evidence="1">The sequence shown here is derived from an EMBL/GenBank/DDBJ whole genome shotgun (WGS) entry which is preliminary data.</text>
</comment>
<proteinExistence type="predicted"/>
<dbReference type="Proteomes" id="UP001595696">
    <property type="component" value="Unassembled WGS sequence"/>
</dbReference>
<dbReference type="InterPro" id="IPR001646">
    <property type="entry name" value="5peptide_repeat"/>
</dbReference>
<protein>
    <submittedName>
        <fullName evidence="1">Pentapeptide repeat-containing protein</fullName>
    </submittedName>
</protein>
<sequence length="269" mass="28526">MTALTAIGAVLFTARSFEASRLQVETQRETQINDRYYRAVSQLGSENLDTRLGAIYSLERLAVDSPRDHWGVFSVLSAFVRTHAPVGESCDSIGGGAAVAPDIEAASTAIARRGYEEDGAAKTRGAEIHAVDVGGACLAGVLMVDVTLTNTDFRGSDLSGSVVDSSKVFDTNFDSADLRGVVMTDTEVWRSTFRGADLSGASFDTCDLNEVGFQNADLRRASFESTSLEHVDLSGADLSGVDLSGVAVAGVKYDGRTVWPVGYLPPPSR</sequence>
<dbReference type="PANTHER" id="PTHR14136">
    <property type="entry name" value="BTB_POZ DOMAIN-CONTAINING PROTEIN KCTD9"/>
    <property type="match status" value="1"/>
</dbReference>
<dbReference type="RefSeq" id="WP_378616598.1">
    <property type="nucleotide sequence ID" value="NZ_JBHSAX010000033.1"/>
</dbReference>
<organism evidence="1 2">
    <name type="scientific">Nocardia jiangsuensis</name>
    <dbReference type="NCBI Taxonomy" id="1691563"/>
    <lineage>
        <taxon>Bacteria</taxon>
        <taxon>Bacillati</taxon>
        <taxon>Actinomycetota</taxon>
        <taxon>Actinomycetes</taxon>
        <taxon>Mycobacteriales</taxon>
        <taxon>Nocardiaceae</taxon>
        <taxon>Nocardia</taxon>
    </lineage>
</organism>